<dbReference type="EMBL" id="BAABCS010000017">
    <property type="protein sequence ID" value="GAA4052712.1"/>
    <property type="molecule type" value="Genomic_DNA"/>
</dbReference>
<evidence type="ECO:0000313" key="2">
    <source>
        <dbReference type="Proteomes" id="UP001500426"/>
    </source>
</evidence>
<dbReference type="RefSeq" id="WP_345093944.1">
    <property type="nucleotide sequence ID" value="NZ_BAABCS010000017.1"/>
</dbReference>
<sequence>MKKLIIFFFLLFLFSCNRKNENKHLYFQLEIYEKNLEEVIKGIDAGASFRSADVEYLKKNYDTMSKIAFKIKKMPKTIGSENREKVIKARDSINNKFKLYLKFMHSNTYENVEDSIFKKTINIDFLRLTEAFQLRYVLPRSGCINANDM</sequence>
<name>A0ABP7UTS4_9FLAO</name>
<proteinExistence type="predicted"/>
<gene>
    <name evidence="1" type="ORF">GCM10022388_18800</name>
</gene>
<comment type="caution">
    <text evidence="1">The sequence shown here is derived from an EMBL/GenBank/DDBJ whole genome shotgun (WGS) entry which is preliminary data.</text>
</comment>
<dbReference type="Proteomes" id="UP001500426">
    <property type="component" value="Unassembled WGS sequence"/>
</dbReference>
<reference evidence="2" key="1">
    <citation type="journal article" date="2019" name="Int. J. Syst. Evol. Microbiol.">
        <title>The Global Catalogue of Microorganisms (GCM) 10K type strain sequencing project: providing services to taxonomists for standard genome sequencing and annotation.</title>
        <authorList>
            <consortium name="The Broad Institute Genomics Platform"/>
            <consortium name="The Broad Institute Genome Sequencing Center for Infectious Disease"/>
            <person name="Wu L."/>
            <person name="Ma J."/>
        </authorList>
    </citation>
    <scope>NUCLEOTIDE SEQUENCE [LARGE SCALE GENOMIC DNA]</scope>
    <source>
        <strain evidence="2">JCM 17068</strain>
    </source>
</reference>
<evidence type="ECO:0000313" key="1">
    <source>
        <dbReference type="EMBL" id="GAA4052712.1"/>
    </source>
</evidence>
<accession>A0ABP7UTS4</accession>
<keyword evidence="2" id="KW-1185">Reference proteome</keyword>
<organism evidence="1 2">
    <name type="scientific">Flavobacterium chungnamense</name>
    <dbReference type="NCBI Taxonomy" id="706182"/>
    <lineage>
        <taxon>Bacteria</taxon>
        <taxon>Pseudomonadati</taxon>
        <taxon>Bacteroidota</taxon>
        <taxon>Flavobacteriia</taxon>
        <taxon>Flavobacteriales</taxon>
        <taxon>Flavobacteriaceae</taxon>
        <taxon>Flavobacterium</taxon>
    </lineage>
</organism>
<evidence type="ECO:0008006" key="3">
    <source>
        <dbReference type="Google" id="ProtNLM"/>
    </source>
</evidence>
<dbReference type="PROSITE" id="PS51257">
    <property type="entry name" value="PROKAR_LIPOPROTEIN"/>
    <property type="match status" value="1"/>
</dbReference>
<protein>
    <recommendedName>
        <fullName evidence="3">Lipoprotein</fullName>
    </recommendedName>
</protein>